<keyword evidence="6" id="KW-1185">Reference proteome</keyword>
<gene>
    <name evidence="5" type="ORF">GTP77_23145</name>
</gene>
<dbReference type="AlphaFoldDB" id="A0A7X4KNE9"/>
<sequence length="337" mass="36395">MTLKGLAEILGVHTSTVGRVMDPETRHMVGEEVAQRVLKEAAKHGYRPNKMAAALRTRRSNIVGVMLPDITNPVFPPILLGIEDELRKHGYVALVTNAGEDPAQQRFVVDQLLARQVDALILATATRDDPVIGHCLEAGVALVTVNRSEDSSRVSSVVNDEYAGMRLAVEHVLALGHSQLVHLVGPQTLSTGHLRKEGYELALAAHGVARDDVLLAECSAYTREAGRAGCLDALDRYPQATAILAGNDLLALGCYDALRERGLRCPEDVSVVGHNDMPFVDMVNPPLTTVRIGHHAMGVQAAQLVLRQLRGEGGGQVEIRLKPELVVRGSTAVPRKR</sequence>
<dbReference type="SMART" id="SM00354">
    <property type="entry name" value="HTH_LACI"/>
    <property type="match status" value="1"/>
</dbReference>
<dbReference type="InterPro" id="IPR000843">
    <property type="entry name" value="HTH_LacI"/>
</dbReference>
<dbReference type="GO" id="GO:0000976">
    <property type="term" value="F:transcription cis-regulatory region binding"/>
    <property type="evidence" value="ECO:0007669"/>
    <property type="project" value="TreeGrafter"/>
</dbReference>
<accession>A0A7X4KNE9</accession>
<feature type="domain" description="HTH lacI-type" evidence="4">
    <location>
        <begin position="1"/>
        <end position="57"/>
    </location>
</feature>
<dbReference type="Gene3D" id="1.10.260.40">
    <property type="entry name" value="lambda repressor-like DNA-binding domains"/>
    <property type="match status" value="1"/>
</dbReference>
<dbReference type="InterPro" id="IPR046335">
    <property type="entry name" value="LacI/GalR-like_sensor"/>
</dbReference>
<keyword evidence="3" id="KW-0804">Transcription</keyword>
<dbReference type="SUPFAM" id="SSF47413">
    <property type="entry name" value="lambda repressor-like DNA-binding domains"/>
    <property type="match status" value="1"/>
</dbReference>
<dbReference type="InterPro" id="IPR028082">
    <property type="entry name" value="Peripla_BP_I"/>
</dbReference>
<organism evidence="5 6">
    <name type="scientific">Pseudoduganella aquatica</name>
    <dbReference type="NCBI Taxonomy" id="2660641"/>
    <lineage>
        <taxon>Bacteria</taxon>
        <taxon>Pseudomonadati</taxon>
        <taxon>Pseudomonadota</taxon>
        <taxon>Betaproteobacteria</taxon>
        <taxon>Burkholderiales</taxon>
        <taxon>Oxalobacteraceae</taxon>
        <taxon>Telluria group</taxon>
        <taxon>Pseudoduganella</taxon>
    </lineage>
</organism>
<evidence type="ECO:0000256" key="1">
    <source>
        <dbReference type="ARBA" id="ARBA00023015"/>
    </source>
</evidence>
<dbReference type="CDD" id="cd01392">
    <property type="entry name" value="HTH_LacI"/>
    <property type="match status" value="1"/>
</dbReference>
<dbReference type="GO" id="GO:0003700">
    <property type="term" value="F:DNA-binding transcription factor activity"/>
    <property type="evidence" value="ECO:0007669"/>
    <property type="project" value="TreeGrafter"/>
</dbReference>
<protein>
    <submittedName>
        <fullName evidence="5">Substrate-binding domain-containing protein</fullName>
    </submittedName>
</protein>
<dbReference type="CDD" id="cd06267">
    <property type="entry name" value="PBP1_LacI_sugar_binding-like"/>
    <property type="match status" value="1"/>
</dbReference>
<proteinExistence type="predicted"/>
<dbReference type="SUPFAM" id="SSF53822">
    <property type="entry name" value="Periplasmic binding protein-like I"/>
    <property type="match status" value="1"/>
</dbReference>
<dbReference type="Gene3D" id="3.40.50.2300">
    <property type="match status" value="2"/>
</dbReference>
<evidence type="ECO:0000256" key="3">
    <source>
        <dbReference type="ARBA" id="ARBA00023163"/>
    </source>
</evidence>
<dbReference type="PROSITE" id="PS50932">
    <property type="entry name" value="HTH_LACI_2"/>
    <property type="match status" value="1"/>
</dbReference>
<dbReference type="PANTHER" id="PTHR30146:SF138">
    <property type="entry name" value="TRANSCRIPTIONAL REGULATORY PROTEIN"/>
    <property type="match status" value="1"/>
</dbReference>
<dbReference type="PANTHER" id="PTHR30146">
    <property type="entry name" value="LACI-RELATED TRANSCRIPTIONAL REPRESSOR"/>
    <property type="match status" value="1"/>
</dbReference>
<evidence type="ECO:0000256" key="2">
    <source>
        <dbReference type="ARBA" id="ARBA00023125"/>
    </source>
</evidence>
<evidence type="ECO:0000313" key="6">
    <source>
        <dbReference type="Proteomes" id="UP000450676"/>
    </source>
</evidence>
<reference evidence="5 6" key="1">
    <citation type="submission" date="2019-12" db="EMBL/GenBank/DDBJ databases">
        <title>Novel species isolated from a subtropical stream in China.</title>
        <authorList>
            <person name="Lu H."/>
        </authorList>
    </citation>
    <scope>NUCLEOTIDE SEQUENCE [LARGE SCALE GENOMIC DNA]</scope>
    <source>
        <strain evidence="5 6">FT127W</strain>
    </source>
</reference>
<evidence type="ECO:0000259" key="4">
    <source>
        <dbReference type="PROSITE" id="PS50932"/>
    </source>
</evidence>
<keyword evidence="2" id="KW-0238">DNA-binding</keyword>
<keyword evidence="1" id="KW-0805">Transcription regulation</keyword>
<evidence type="ECO:0000313" key="5">
    <source>
        <dbReference type="EMBL" id="MYN10224.1"/>
    </source>
</evidence>
<name>A0A7X4KNE9_9BURK</name>
<dbReference type="Proteomes" id="UP000450676">
    <property type="component" value="Unassembled WGS sequence"/>
</dbReference>
<dbReference type="EMBL" id="WWCU01000034">
    <property type="protein sequence ID" value="MYN10224.1"/>
    <property type="molecule type" value="Genomic_DNA"/>
</dbReference>
<comment type="caution">
    <text evidence="5">The sequence shown here is derived from an EMBL/GenBank/DDBJ whole genome shotgun (WGS) entry which is preliminary data.</text>
</comment>
<dbReference type="Pfam" id="PF13377">
    <property type="entry name" value="Peripla_BP_3"/>
    <property type="match status" value="1"/>
</dbReference>
<dbReference type="InterPro" id="IPR010982">
    <property type="entry name" value="Lambda_DNA-bd_dom_sf"/>
</dbReference>